<dbReference type="AlphaFoldDB" id="A0ABD2PD78"/>
<keyword evidence="3" id="KW-1185">Reference proteome</keyword>
<feature type="compositionally biased region" description="Basic and acidic residues" evidence="1">
    <location>
        <begin position="77"/>
        <end position="110"/>
    </location>
</feature>
<proteinExistence type="predicted"/>
<evidence type="ECO:0000313" key="2">
    <source>
        <dbReference type="EMBL" id="KAL3288767.1"/>
    </source>
</evidence>
<name>A0ABD2PD78_9CUCU</name>
<protein>
    <submittedName>
        <fullName evidence="2">Uncharacterized protein</fullName>
    </submittedName>
</protein>
<feature type="region of interest" description="Disordered" evidence="1">
    <location>
        <begin position="19"/>
        <end position="110"/>
    </location>
</feature>
<dbReference type="Proteomes" id="UP001516400">
    <property type="component" value="Unassembled WGS sequence"/>
</dbReference>
<reference evidence="2 3" key="1">
    <citation type="journal article" date="2021" name="BMC Biol.">
        <title>Horizontally acquired antibacterial genes associated with adaptive radiation of ladybird beetles.</title>
        <authorList>
            <person name="Li H.S."/>
            <person name="Tang X.F."/>
            <person name="Huang Y.H."/>
            <person name="Xu Z.Y."/>
            <person name="Chen M.L."/>
            <person name="Du X.Y."/>
            <person name="Qiu B.Y."/>
            <person name="Chen P.T."/>
            <person name="Zhang W."/>
            <person name="Slipinski A."/>
            <person name="Escalona H.E."/>
            <person name="Waterhouse R.M."/>
            <person name="Zwick A."/>
            <person name="Pang H."/>
        </authorList>
    </citation>
    <scope>NUCLEOTIDE SEQUENCE [LARGE SCALE GENOMIC DNA]</scope>
    <source>
        <strain evidence="2">SYSU2018</strain>
    </source>
</reference>
<sequence>MPLSRLMCSLNPFEPSASTRFPHRCTPQPSTAKLECPSSPNAKFRTPRELFPYPKISEPRKRIRRGKKSTILTSTSNKEELENEESKKKEAQRKKEFEQRKNELRGKRYQ</sequence>
<evidence type="ECO:0000256" key="1">
    <source>
        <dbReference type="SAM" id="MobiDB-lite"/>
    </source>
</evidence>
<organism evidence="2 3">
    <name type="scientific">Cryptolaemus montrouzieri</name>
    <dbReference type="NCBI Taxonomy" id="559131"/>
    <lineage>
        <taxon>Eukaryota</taxon>
        <taxon>Metazoa</taxon>
        <taxon>Ecdysozoa</taxon>
        <taxon>Arthropoda</taxon>
        <taxon>Hexapoda</taxon>
        <taxon>Insecta</taxon>
        <taxon>Pterygota</taxon>
        <taxon>Neoptera</taxon>
        <taxon>Endopterygota</taxon>
        <taxon>Coleoptera</taxon>
        <taxon>Polyphaga</taxon>
        <taxon>Cucujiformia</taxon>
        <taxon>Coccinelloidea</taxon>
        <taxon>Coccinellidae</taxon>
        <taxon>Scymninae</taxon>
        <taxon>Scymnini</taxon>
        <taxon>Cryptolaemus</taxon>
    </lineage>
</organism>
<comment type="caution">
    <text evidence="2">The sequence shown here is derived from an EMBL/GenBank/DDBJ whole genome shotgun (WGS) entry which is preliminary data.</text>
</comment>
<evidence type="ECO:0000313" key="3">
    <source>
        <dbReference type="Proteomes" id="UP001516400"/>
    </source>
</evidence>
<gene>
    <name evidence="2" type="ORF">HHI36_003201</name>
</gene>
<dbReference type="EMBL" id="JABFTP020000185">
    <property type="protein sequence ID" value="KAL3288767.1"/>
    <property type="molecule type" value="Genomic_DNA"/>
</dbReference>
<accession>A0ABD2PD78</accession>